<feature type="compositionally biased region" description="Low complexity" evidence="1">
    <location>
        <begin position="147"/>
        <end position="157"/>
    </location>
</feature>
<accession>A0ABQ8GUC9</accession>
<dbReference type="Proteomes" id="UP000774617">
    <property type="component" value="Unassembled WGS sequence"/>
</dbReference>
<reference evidence="2 3" key="1">
    <citation type="journal article" date="2021" name="Nat. Commun.">
        <title>Genetic determinants of endophytism in the Arabidopsis root mycobiome.</title>
        <authorList>
            <person name="Mesny F."/>
            <person name="Miyauchi S."/>
            <person name="Thiergart T."/>
            <person name="Pickel B."/>
            <person name="Atanasova L."/>
            <person name="Karlsson M."/>
            <person name="Huettel B."/>
            <person name="Barry K.W."/>
            <person name="Haridas S."/>
            <person name="Chen C."/>
            <person name="Bauer D."/>
            <person name="Andreopoulos W."/>
            <person name="Pangilinan J."/>
            <person name="LaButti K."/>
            <person name="Riley R."/>
            <person name="Lipzen A."/>
            <person name="Clum A."/>
            <person name="Drula E."/>
            <person name="Henrissat B."/>
            <person name="Kohler A."/>
            <person name="Grigoriev I.V."/>
            <person name="Martin F.M."/>
            <person name="Hacquard S."/>
        </authorList>
    </citation>
    <scope>NUCLEOTIDE SEQUENCE [LARGE SCALE GENOMIC DNA]</scope>
    <source>
        <strain evidence="2 3">MPI-SDFR-AT-0080</strain>
    </source>
</reference>
<organism evidence="2 3">
    <name type="scientific">Macrophomina phaseolina</name>
    <dbReference type="NCBI Taxonomy" id="35725"/>
    <lineage>
        <taxon>Eukaryota</taxon>
        <taxon>Fungi</taxon>
        <taxon>Dikarya</taxon>
        <taxon>Ascomycota</taxon>
        <taxon>Pezizomycotina</taxon>
        <taxon>Dothideomycetes</taxon>
        <taxon>Dothideomycetes incertae sedis</taxon>
        <taxon>Botryosphaeriales</taxon>
        <taxon>Botryosphaeriaceae</taxon>
        <taxon>Macrophomina</taxon>
    </lineage>
</organism>
<feature type="compositionally biased region" description="Polar residues" evidence="1">
    <location>
        <begin position="1"/>
        <end position="21"/>
    </location>
</feature>
<feature type="compositionally biased region" description="Polar residues" evidence="1">
    <location>
        <begin position="165"/>
        <end position="178"/>
    </location>
</feature>
<proteinExistence type="predicted"/>
<comment type="caution">
    <text evidence="2">The sequence shown here is derived from an EMBL/GenBank/DDBJ whole genome shotgun (WGS) entry which is preliminary data.</text>
</comment>
<feature type="compositionally biased region" description="Basic residues" evidence="1">
    <location>
        <begin position="63"/>
        <end position="73"/>
    </location>
</feature>
<protein>
    <recommendedName>
        <fullName evidence="4">SUZ domain-containing protein</fullName>
    </recommendedName>
</protein>
<evidence type="ECO:0000313" key="3">
    <source>
        <dbReference type="Proteomes" id="UP000774617"/>
    </source>
</evidence>
<feature type="compositionally biased region" description="Acidic residues" evidence="1">
    <location>
        <begin position="125"/>
        <end position="135"/>
    </location>
</feature>
<evidence type="ECO:0008006" key="4">
    <source>
        <dbReference type="Google" id="ProtNLM"/>
    </source>
</evidence>
<feature type="compositionally biased region" description="Basic and acidic residues" evidence="1">
    <location>
        <begin position="74"/>
        <end position="84"/>
    </location>
</feature>
<keyword evidence="3" id="KW-1185">Reference proteome</keyword>
<dbReference type="EMBL" id="JAGTJR010000001">
    <property type="protein sequence ID" value="KAH7064860.1"/>
    <property type="molecule type" value="Genomic_DNA"/>
</dbReference>
<evidence type="ECO:0000256" key="1">
    <source>
        <dbReference type="SAM" id="MobiDB-lite"/>
    </source>
</evidence>
<sequence>MSSNHPHPTSTHQPYTALQQDRQARNRPAHVHGATTAGGSSSSTTNRGGGGGGNGGNGDARRGHNHHRRHRSALTRDETFEERERRYNAARILESSEMLIWHSVARNESLPQTRLHFEKIVAGFDSDDSDPEWEDAAPPPPPPPQQQPSGSRSASGSNKRDRESNSPASRKSRSGTPA</sequence>
<feature type="compositionally biased region" description="Pro residues" evidence="1">
    <location>
        <begin position="137"/>
        <end position="146"/>
    </location>
</feature>
<gene>
    <name evidence="2" type="ORF">B0J12DRAFT_14349</name>
</gene>
<evidence type="ECO:0000313" key="2">
    <source>
        <dbReference type="EMBL" id="KAH7064860.1"/>
    </source>
</evidence>
<feature type="compositionally biased region" description="Gly residues" evidence="1">
    <location>
        <begin position="47"/>
        <end position="58"/>
    </location>
</feature>
<feature type="compositionally biased region" description="Low complexity" evidence="1">
    <location>
        <begin position="32"/>
        <end position="46"/>
    </location>
</feature>
<name>A0ABQ8GUC9_9PEZI</name>
<feature type="region of interest" description="Disordered" evidence="1">
    <location>
        <begin position="121"/>
        <end position="178"/>
    </location>
</feature>
<feature type="region of interest" description="Disordered" evidence="1">
    <location>
        <begin position="1"/>
        <end position="84"/>
    </location>
</feature>